<dbReference type="PANTHER" id="PTHR43364:SF4">
    <property type="entry name" value="NAD(P)-LINKED OXIDOREDUCTASE SUPERFAMILY PROTEIN"/>
    <property type="match status" value="1"/>
</dbReference>
<dbReference type="Gene3D" id="3.20.20.100">
    <property type="entry name" value="NADP-dependent oxidoreductase domain"/>
    <property type="match status" value="1"/>
</dbReference>
<dbReference type="PANTHER" id="PTHR43364">
    <property type="entry name" value="NADH-SPECIFIC METHYLGLYOXAL REDUCTASE-RELATED"/>
    <property type="match status" value="1"/>
</dbReference>
<sequence>MRHVPLGRDDTVSEIMLGSMTWGNQTPEAVAHEQIAMAVDAGVTWLDTAEMYPVPPRPETTGITETVIGNWIAQGNAGRIRIATKHSGAGSKSRDGAPITPDTIPEAIEGSLARLQSDHIDLYQFHWPNRGSFQFRQNWTYRPEGDRPGILQDMADCIGALERQIDRGTIRAFGLSNESTWGMDQWLRLTADGPARPLSIQNEYSLLHRAADTDLAEMMVHEQVTLLAFSPLATGILTGKYQRGAVPEGSRRSITENLGGRWSDRVQPATAAYLELARTHGLDPVHMALAWMRTRPFACSAILGATTAAQLAHGLKAVDLTLAEEVVAQIDDLNKAHPLPY</sequence>
<dbReference type="InterPro" id="IPR023210">
    <property type="entry name" value="NADP_OxRdtase_dom"/>
</dbReference>
<dbReference type="EC" id="1.1.1.-" evidence="3"/>
<protein>
    <submittedName>
        <fullName evidence="3">General stress protein 69</fullName>
        <ecNumber evidence="3">1.1.1.-</ecNumber>
    </submittedName>
</protein>
<feature type="domain" description="NADP-dependent oxidoreductase" evidence="2">
    <location>
        <begin position="14"/>
        <end position="334"/>
    </location>
</feature>
<reference evidence="3 4" key="1">
    <citation type="submission" date="2015-07" db="EMBL/GenBank/DDBJ databases">
        <authorList>
            <person name="Noorani M."/>
        </authorList>
    </citation>
    <scope>NUCLEOTIDE SEQUENCE [LARGE SCALE GENOMIC DNA]</scope>
    <source>
        <strain evidence="3 4">CECT 5088</strain>
    </source>
</reference>
<keyword evidence="4" id="KW-1185">Reference proteome</keyword>
<evidence type="ECO:0000256" key="1">
    <source>
        <dbReference type="ARBA" id="ARBA00023002"/>
    </source>
</evidence>
<accession>A0A0M6XKZ1</accession>
<gene>
    <name evidence="3" type="primary">yhdN</name>
    <name evidence="3" type="ORF">JAN5088_00528</name>
</gene>
<dbReference type="Pfam" id="PF00248">
    <property type="entry name" value="Aldo_ket_red"/>
    <property type="match status" value="1"/>
</dbReference>
<keyword evidence="1 3" id="KW-0560">Oxidoreductase</keyword>
<dbReference type="AlphaFoldDB" id="A0A0M6XKZ1"/>
<dbReference type="InterPro" id="IPR036812">
    <property type="entry name" value="NAD(P)_OxRdtase_dom_sf"/>
</dbReference>
<dbReference type="InterPro" id="IPR050523">
    <property type="entry name" value="AKR_Detox_Biosynth"/>
</dbReference>
<name>A0A0M6XKZ1_9RHOB</name>
<dbReference type="Proteomes" id="UP000048908">
    <property type="component" value="Unassembled WGS sequence"/>
</dbReference>
<dbReference type="RefSeq" id="WP_055681247.1">
    <property type="nucleotide sequence ID" value="NZ_CXPG01000011.1"/>
</dbReference>
<dbReference type="OrthoDB" id="9803483at2"/>
<proteinExistence type="predicted"/>
<evidence type="ECO:0000313" key="4">
    <source>
        <dbReference type="Proteomes" id="UP000048908"/>
    </source>
</evidence>
<dbReference type="EMBL" id="CXPG01000011">
    <property type="protein sequence ID" value="CTQ31769.1"/>
    <property type="molecule type" value="Genomic_DNA"/>
</dbReference>
<evidence type="ECO:0000259" key="2">
    <source>
        <dbReference type="Pfam" id="PF00248"/>
    </source>
</evidence>
<dbReference type="SUPFAM" id="SSF51430">
    <property type="entry name" value="NAD(P)-linked oxidoreductase"/>
    <property type="match status" value="1"/>
</dbReference>
<dbReference type="STRING" id="282197.SAMN04488517_10696"/>
<evidence type="ECO:0000313" key="3">
    <source>
        <dbReference type="EMBL" id="CTQ31769.1"/>
    </source>
</evidence>
<organism evidence="3 4">
    <name type="scientific">Jannaschia rubra</name>
    <dbReference type="NCBI Taxonomy" id="282197"/>
    <lineage>
        <taxon>Bacteria</taxon>
        <taxon>Pseudomonadati</taxon>
        <taxon>Pseudomonadota</taxon>
        <taxon>Alphaproteobacteria</taxon>
        <taxon>Rhodobacterales</taxon>
        <taxon>Roseobacteraceae</taxon>
        <taxon>Jannaschia</taxon>
    </lineage>
</organism>
<dbReference type="GO" id="GO:0016491">
    <property type="term" value="F:oxidoreductase activity"/>
    <property type="evidence" value="ECO:0007669"/>
    <property type="project" value="UniProtKB-KW"/>
</dbReference>